<name>A0A4R4FEC4_9FIRM</name>
<comment type="caution">
    <text evidence="1">The sequence shown here is derived from an EMBL/GenBank/DDBJ whole genome shotgun (WGS) entry which is preliminary data.</text>
</comment>
<protein>
    <submittedName>
        <fullName evidence="1">Uncharacterized protein</fullName>
    </submittedName>
</protein>
<accession>A0A4R4FEC4</accession>
<keyword evidence="2" id="KW-1185">Reference proteome</keyword>
<evidence type="ECO:0000313" key="2">
    <source>
        <dbReference type="Proteomes" id="UP000295710"/>
    </source>
</evidence>
<reference evidence="1 2" key="1">
    <citation type="journal article" date="2016" name="Nat. Microbiol.">
        <title>The Mouse Intestinal Bacterial Collection (miBC) provides host-specific insight into cultured diversity and functional potential of the gut microbiota.</title>
        <authorList>
            <person name="Lagkouvardos I."/>
            <person name="Pukall R."/>
            <person name="Abt B."/>
            <person name="Foesel B.U."/>
            <person name="Meier-Kolthoff J.P."/>
            <person name="Kumar N."/>
            <person name="Bresciani A."/>
            <person name="Martinez I."/>
            <person name="Just S."/>
            <person name="Ziegler C."/>
            <person name="Brugiroux S."/>
            <person name="Garzetti D."/>
            <person name="Wenning M."/>
            <person name="Bui T.P."/>
            <person name="Wang J."/>
            <person name="Hugenholtz F."/>
            <person name="Plugge C.M."/>
            <person name="Peterson D.A."/>
            <person name="Hornef M.W."/>
            <person name="Baines J.F."/>
            <person name="Smidt H."/>
            <person name="Walter J."/>
            <person name="Kristiansen K."/>
            <person name="Nielsen H.B."/>
            <person name="Haller D."/>
            <person name="Overmann J."/>
            <person name="Stecher B."/>
            <person name="Clavel T."/>
        </authorList>
    </citation>
    <scope>NUCLEOTIDE SEQUENCE [LARGE SCALE GENOMIC DNA]</scope>
    <source>
        <strain evidence="1 2">DSM 28560</strain>
    </source>
</reference>
<evidence type="ECO:0000313" key="1">
    <source>
        <dbReference type="EMBL" id="TDA21119.1"/>
    </source>
</evidence>
<dbReference type="Proteomes" id="UP000295710">
    <property type="component" value="Unassembled WGS sequence"/>
</dbReference>
<sequence length="68" mass="8077">MENFSTIYDMLETMQYKDGNEVGKHKEDAEAGKSGYLTYYNNDKVRLFYYQASEYNDWTSRERDAHGT</sequence>
<gene>
    <name evidence="1" type="ORF">E1963_13270</name>
</gene>
<dbReference type="RefSeq" id="WP_132278740.1">
    <property type="nucleotide sequence ID" value="NZ_JAOBST010000018.1"/>
</dbReference>
<dbReference type="AlphaFoldDB" id="A0A4R4FEC4"/>
<dbReference type="EMBL" id="SMMX01000011">
    <property type="protein sequence ID" value="TDA21119.1"/>
    <property type="molecule type" value="Genomic_DNA"/>
</dbReference>
<proteinExistence type="predicted"/>
<organism evidence="1 2">
    <name type="scientific">Extibacter muris</name>
    <dbReference type="NCBI Taxonomy" id="1796622"/>
    <lineage>
        <taxon>Bacteria</taxon>
        <taxon>Bacillati</taxon>
        <taxon>Bacillota</taxon>
        <taxon>Clostridia</taxon>
        <taxon>Lachnospirales</taxon>
        <taxon>Lachnospiraceae</taxon>
        <taxon>Extibacter</taxon>
    </lineage>
</organism>